<evidence type="ECO:0000259" key="7">
    <source>
        <dbReference type="Pfam" id="PF00884"/>
    </source>
</evidence>
<dbReference type="Gene3D" id="3.30.1120.80">
    <property type="match status" value="1"/>
</dbReference>
<feature type="transmembrane region" description="Helical" evidence="6">
    <location>
        <begin position="91"/>
        <end position="109"/>
    </location>
</feature>
<keyword evidence="3 6" id="KW-0812">Transmembrane</keyword>
<feature type="transmembrane region" description="Helical" evidence="6">
    <location>
        <begin position="57"/>
        <end position="79"/>
    </location>
</feature>
<evidence type="ECO:0000256" key="2">
    <source>
        <dbReference type="ARBA" id="ARBA00022475"/>
    </source>
</evidence>
<dbReference type="EMBL" id="UGVL01000001">
    <property type="protein sequence ID" value="SUE33212.1"/>
    <property type="molecule type" value="Genomic_DNA"/>
</dbReference>
<evidence type="ECO:0000256" key="4">
    <source>
        <dbReference type="ARBA" id="ARBA00022989"/>
    </source>
</evidence>
<dbReference type="CDD" id="cd16015">
    <property type="entry name" value="LTA_synthase"/>
    <property type="match status" value="1"/>
</dbReference>
<dbReference type="PANTHER" id="PTHR47371:SF3">
    <property type="entry name" value="PHOSPHOGLYCEROL TRANSFERASE I"/>
    <property type="match status" value="1"/>
</dbReference>
<keyword evidence="9" id="KW-1185">Reference proteome</keyword>
<reference evidence="8 9" key="1">
    <citation type="submission" date="2018-06" db="EMBL/GenBank/DDBJ databases">
        <authorList>
            <consortium name="Pathogen Informatics"/>
            <person name="Doyle S."/>
        </authorList>
    </citation>
    <scope>NUCLEOTIDE SEQUENCE [LARGE SCALE GENOMIC DNA]</scope>
    <source>
        <strain evidence="8 9">NCTC11190</strain>
    </source>
</reference>
<feature type="transmembrane region" description="Helical" evidence="6">
    <location>
        <begin position="146"/>
        <end position="164"/>
    </location>
</feature>
<feature type="transmembrane region" description="Helical" evidence="6">
    <location>
        <begin position="176"/>
        <end position="198"/>
    </location>
</feature>
<organism evidence="8 9">
    <name type="scientific">Rikenella microfusus</name>
    <dbReference type="NCBI Taxonomy" id="28139"/>
    <lineage>
        <taxon>Bacteria</taxon>
        <taxon>Pseudomonadati</taxon>
        <taxon>Bacteroidota</taxon>
        <taxon>Bacteroidia</taxon>
        <taxon>Bacteroidales</taxon>
        <taxon>Rikenellaceae</taxon>
        <taxon>Rikenella</taxon>
    </lineage>
</organism>
<dbReference type="Gene3D" id="3.40.720.10">
    <property type="entry name" value="Alkaline Phosphatase, subunit A"/>
    <property type="match status" value="1"/>
</dbReference>
<dbReference type="STRING" id="880526.GCA_000427365_01030"/>
<accession>A0A379MRG3</accession>
<name>A0A379MRG3_9BACT</name>
<evidence type="ECO:0000256" key="1">
    <source>
        <dbReference type="ARBA" id="ARBA00004651"/>
    </source>
</evidence>
<dbReference type="GO" id="GO:0005886">
    <property type="term" value="C:plasma membrane"/>
    <property type="evidence" value="ECO:0007669"/>
    <property type="project" value="UniProtKB-SubCell"/>
</dbReference>
<dbReference type="InterPro" id="IPR017850">
    <property type="entry name" value="Alkaline_phosphatase_core_sf"/>
</dbReference>
<gene>
    <name evidence="8" type="primary">ltaS1</name>
    <name evidence="8" type="ORF">NCTC11190_00414</name>
</gene>
<dbReference type="Pfam" id="PF00884">
    <property type="entry name" value="Sulfatase"/>
    <property type="match status" value="1"/>
</dbReference>
<dbReference type="InterPro" id="IPR000917">
    <property type="entry name" value="Sulfatase_N"/>
</dbReference>
<evidence type="ECO:0000313" key="9">
    <source>
        <dbReference type="Proteomes" id="UP000255233"/>
    </source>
</evidence>
<dbReference type="OrthoDB" id="9777768at2"/>
<keyword evidence="2" id="KW-1003">Cell membrane</keyword>
<keyword evidence="4 6" id="KW-1133">Transmembrane helix</keyword>
<feature type="transmembrane region" description="Helical" evidence="6">
    <location>
        <begin position="12"/>
        <end position="37"/>
    </location>
</feature>
<comment type="subcellular location">
    <subcellularLocation>
        <location evidence="1">Cell membrane</location>
        <topology evidence="1">Multi-pass membrane protein</topology>
    </subcellularLocation>
</comment>
<dbReference type="InterPro" id="IPR050448">
    <property type="entry name" value="OpgB/LTA_synthase_biosynth"/>
</dbReference>
<dbReference type="RefSeq" id="WP_115356398.1">
    <property type="nucleotide sequence ID" value="NZ_UGVL01000001.1"/>
</dbReference>
<dbReference type="PANTHER" id="PTHR47371">
    <property type="entry name" value="LIPOTEICHOIC ACID SYNTHASE"/>
    <property type="match status" value="1"/>
</dbReference>
<evidence type="ECO:0000256" key="5">
    <source>
        <dbReference type="ARBA" id="ARBA00023136"/>
    </source>
</evidence>
<dbReference type="AlphaFoldDB" id="A0A379MRG3"/>
<keyword evidence="5 6" id="KW-0472">Membrane</keyword>
<dbReference type="SUPFAM" id="SSF53649">
    <property type="entry name" value="Alkaline phosphatase-like"/>
    <property type="match status" value="1"/>
</dbReference>
<dbReference type="Proteomes" id="UP000255233">
    <property type="component" value="Unassembled WGS sequence"/>
</dbReference>
<sequence>MNERLRPWLHNSITVLAWRLLIVYALLFLLRVIFYLLNTDTLGPMTRAEVPALVRGSLLFDTAGVCYCYCLFTVLSLLPLRARGRQWYRRLLFWTWLVPGIVIVLTNLADTVYFHYAKKRVTVDELHFADNDNTGHILWKAAGENWYLVLIAIVLVWGMVRLYRLVKPAPVRIRSGWAFVLTGSLMTLVSAVLLVGGMRGGLSHAIRPIAMSNAAQYALSPAKASVVLSNPFCILRTISNKKISYVRYFPDERELAARFSPCRYPAADSLRHDRFGTQRGKNILIFVLESFSYEHSAYLNPELYKGEASYTPFLDSLMREGYLFRRGYANGRKSIDALPSVLSSIPSFKTPFVVTPQSLGETRGLGRLLGEEGYSTWFFNGSENKSMGFVAYAKLSGVENARTREDYEAKMGRRDYDGYWGIWDGPFMQYMARELDTVPKPFFATIFTLSSHHPFVVPEGYENMLPEGRTKVQRPVAYTDRSLRDFFDYARRQPWYENTLFVFTADHVSSEVYGDESKAPTGNSHIIFFLYTPDGSLRGDDPHVAQQIDLMPTLLGLTGYDKPYFAYGQDIFEIRADSARVSERAFAINYLNESFQWITDSTAMFFDEHEVTHLFDLERDPLERHNLIEQGAEPDTAQVERMKALLQTYYERLEKSDFVVR</sequence>
<feature type="domain" description="Sulfatase N-terminal" evidence="7">
    <location>
        <begin position="281"/>
        <end position="560"/>
    </location>
</feature>
<protein>
    <submittedName>
        <fullName evidence="8">Lipoteichoic acid synthase 1</fullName>
    </submittedName>
</protein>
<evidence type="ECO:0000256" key="6">
    <source>
        <dbReference type="SAM" id="Phobius"/>
    </source>
</evidence>
<evidence type="ECO:0000313" key="8">
    <source>
        <dbReference type="EMBL" id="SUE33212.1"/>
    </source>
</evidence>
<proteinExistence type="predicted"/>
<evidence type="ECO:0000256" key="3">
    <source>
        <dbReference type="ARBA" id="ARBA00022692"/>
    </source>
</evidence>